<keyword evidence="5" id="KW-0143">Chaperone</keyword>
<dbReference type="PANTHER" id="PTHR12040">
    <property type="entry name" value="ANTI-SILENCING PROTEIN 1"/>
    <property type="match status" value="1"/>
</dbReference>
<keyword evidence="4" id="KW-0804">Transcription</keyword>
<dbReference type="InterPro" id="IPR036747">
    <property type="entry name" value="ASF1-like_sf"/>
</dbReference>
<dbReference type="Pfam" id="PF04729">
    <property type="entry name" value="ASF1_hist_chap"/>
    <property type="match status" value="1"/>
</dbReference>
<dbReference type="EnsemblMetazoa" id="PPA12539.1">
    <property type="protein sequence ID" value="PPA12539.1"/>
    <property type="gene ID" value="WBGene00102093"/>
</dbReference>
<dbReference type="GO" id="GO:0042393">
    <property type="term" value="F:histone binding"/>
    <property type="evidence" value="ECO:0000318"/>
    <property type="project" value="GO_Central"/>
</dbReference>
<comment type="subcellular location">
    <subcellularLocation>
        <location evidence="1">Nucleus</location>
    </subcellularLocation>
</comment>
<proteinExistence type="inferred from homology"/>
<keyword evidence="8" id="KW-1185">Reference proteome</keyword>
<dbReference type="Gene3D" id="2.60.40.1490">
    <property type="entry name" value="Histone chaperone ASF1-like"/>
    <property type="match status" value="1"/>
</dbReference>
<reference evidence="8" key="1">
    <citation type="journal article" date="2008" name="Nat. Genet.">
        <title>The Pristionchus pacificus genome provides a unique perspective on nematode lifestyle and parasitism.</title>
        <authorList>
            <person name="Dieterich C."/>
            <person name="Clifton S.W."/>
            <person name="Schuster L.N."/>
            <person name="Chinwalla A."/>
            <person name="Delehaunty K."/>
            <person name="Dinkelacker I."/>
            <person name="Fulton L."/>
            <person name="Fulton R."/>
            <person name="Godfrey J."/>
            <person name="Minx P."/>
            <person name="Mitreva M."/>
            <person name="Roeseler W."/>
            <person name="Tian H."/>
            <person name="Witte H."/>
            <person name="Yang S.P."/>
            <person name="Wilson R.K."/>
            <person name="Sommer R.J."/>
        </authorList>
    </citation>
    <scope>NUCLEOTIDE SEQUENCE [LARGE SCALE GENOMIC DNA]</scope>
    <source>
        <strain evidence="8">PS312</strain>
    </source>
</reference>
<dbReference type="GO" id="GO:0000785">
    <property type="term" value="C:chromatin"/>
    <property type="evidence" value="ECO:0000318"/>
    <property type="project" value="GO_Central"/>
</dbReference>
<dbReference type="GO" id="GO:0006335">
    <property type="term" value="P:DNA replication-dependent chromatin assembly"/>
    <property type="evidence" value="ECO:0000318"/>
    <property type="project" value="GO_Central"/>
</dbReference>
<evidence type="ECO:0000313" key="7">
    <source>
        <dbReference type="EnsemblMetazoa" id="PPA12539.1"/>
    </source>
</evidence>
<keyword evidence="6" id="KW-0539">Nucleus</keyword>
<evidence type="ECO:0000256" key="1">
    <source>
        <dbReference type="ARBA" id="ARBA00004123"/>
    </source>
</evidence>
<evidence type="ECO:0000256" key="6">
    <source>
        <dbReference type="ARBA" id="ARBA00023242"/>
    </source>
</evidence>
<dbReference type="AlphaFoldDB" id="A0A2A6CRM6"/>
<organism evidence="7 8">
    <name type="scientific">Pristionchus pacificus</name>
    <name type="common">Parasitic nematode worm</name>
    <dbReference type="NCBI Taxonomy" id="54126"/>
    <lineage>
        <taxon>Eukaryota</taxon>
        <taxon>Metazoa</taxon>
        <taxon>Ecdysozoa</taxon>
        <taxon>Nematoda</taxon>
        <taxon>Chromadorea</taxon>
        <taxon>Rhabditida</taxon>
        <taxon>Rhabditina</taxon>
        <taxon>Diplogasteromorpha</taxon>
        <taxon>Diplogasteroidea</taxon>
        <taxon>Neodiplogasteridae</taxon>
        <taxon>Pristionchus</taxon>
    </lineage>
</organism>
<evidence type="ECO:0000256" key="3">
    <source>
        <dbReference type="ARBA" id="ARBA00023015"/>
    </source>
</evidence>
<evidence type="ECO:0000313" key="8">
    <source>
        <dbReference type="Proteomes" id="UP000005239"/>
    </source>
</evidence>
<reference evidence="7" key="2">
    <citation type="submission" date="2022-06" db="UniProtKB">
        <authorList>
            <consortium name="EnsemblMetazoa"/>
        </authorList>
    </citation>
    <scope>IDENTIFICATION</scope>
    <source>
        <strain evidence="7">PS312</strain>
    </source>
</reference>
<dbReference type="Proteomes" id="UP000005239">
    <property type="component" value="Unassembled WGS sequence"/>
</dbReference>
<evidence type="ECO:0000256" key="4">
    <source>
        <dbReference type="ARBA" id="ARBA00023163"/>
    </source>
</evidence>
<accession>A0A8R1UBD1</accession>
<dbReference type="PANTHER" id="PTHR12040:SF0">
    <property type="entry name" value="HISTONE CHAPERONE ASF1"/>
    <property type="match status" value="1"/>
</dbReference>
<keyword evidence="3" id="KW-0805">Transcription regulation</keyword>
<evidence type="ECO:0000256" key="2">
    <source>
        <dbReference type="ARBA" id="ARBA00006051"/>
    </source>
</evidence>
<gene>
    <name evidence="7" type="primary">WBGene00102093</name>
</gene>
<dbReference type="SUPFAM" id="SSF101546">
    <property type="entry name" value="ASF1-like"/>
    <property type="match status" value="1"/>
</dbReference>
<dbReference type="InterPro" id="IPR006818">
    <property type="entry name" value="ASF1-like"/>
</dbReference>
<accession>A0A2A6CRM6</accession>
<protein>
    <submittedName>
        <fullName evidence="7">Uncharacterized protein</fullName>
    </submittedName>
</protein>
<name>A0A2A6CRM6_PRIPA</name>
<dbReference type="OrthoDB" id="29755at2759"/>
<comment type="similarity">
    <text evidence="2">Belongs to the ASF1 family.</text>
</comment>
<evidence type="ECO:0000256" key="5">
    <source>
        <dbReference type="ARBA" id="ARBA00023186"/>
    </source>
</evidence>
<sequence length="164" mass="18785">MIFVRLKTLFDAIEEHVNLSQFKSKRTDHNSRVGINSVEIRMGPYECGFCNEYETTVIFEAYESLLHDLIWDLVYVGSPTHSTFDQLLMSVNYGTAERGEHKFLMEAPPPDVKKIRVDELIGTTQIILKAKYNGQEFLTLEWPVSVNSPAVNIDELLAPQFKES</sequence>
<dbReference type="GO" id="GO:0005634">
    <property type="term" value="C:nucleus"/>
    <property type="evidence" value="ECO:0000318"/>
    <property type="project" value="GO_Central"/>
</dbReference>